<reference evidence="2" key="2">
    <citation type="submission" date="2020-10" db="UniProtKB">
        <authorList>
            <consortium name="WormBaseParasite"/>
        </authorList>
    </citation>
    <scope>IDENTIFICATION</scope>
</reference>
<organism evidence="1 2">
    <name type="scientific">Panagrellus redivivus</name>
    <name type="common">Microworm</name>
    <dbReference type="NCBI Taxonomy" id="6233"/>
    <lineage>
        <taxon>Eukaryota</taxon>
        <taxon>Metazoa</taxon>
        <taxon>Ecdysozoa</taxon>
        <taxon>Nematoda</taxon>
        <taxon>Chromadorea</taxon>
        <taxon>Rhabditida</taxon>
        <taxon>Tylenchina</taxon>
        <taxon>Panagrolaimomorpha</taxon>
        <taxon>Panagrolaimoidea</taxon>
        <taxon>Panagrolaimidae</taxon>
        <taxon>Panagrellus</taxon>
    </lineage>
</organism>
<accession>A0A7E5A1W9</accession>
<name>A0A7E5A1W9_PANRE</name>
<reference evidence="1" key="1">
    <citation type="journal article" date="2013" name="Genetics">
        <title>The draft genome and transcriptome of Panagrellus redivivus are shaped by the harsh demands of a free-living lifestyle.</title>
        <authorList>
            <person name="Srinivasan J."/>
            <person name="Dillman A.R."/>
            <person name="Macchietto M.G."/>
            <person name="Heikkinen L."/>
            <person name="Lakso M."/>
            <person name="Fracchia K.M."/>
            <person name="Antoshechkin I."/>
            <person name="Mortazavi A."/>
            <person name="Wong G."/>
            <person name="Sternberg P.W."/>
        </authorList>
    </citation>
    <scope>NUCLEOTIDE SEQUENCE [LARGE SCALE GENOMIC DNA]</scope>
    <source>
        <strain evidence="1">MT8872</strain>
    </source>
</reference>
<evidence type="ECO:0000313" key="1">
    <source>
        <dbReference type="Proteomes" id="UP000492821"/>
    </source>
</evidence>
<proteinExistence type="predicted"/>
<keyword evidence="1" id="KW-1185">Reference proteome</keyword>
<evidence type="ECO:0000313" key="2">
    <source>
        <dbReference type="WBParaSite" id="Pan_g8803.t1"/>
    </source>
</evidence>
<dbReference type="WBParaSite" id="Pan_g8803.t1">
    <property type="protein sequence ID" value="Pan_g8803.t1"/>
    <property type="gene ID" value="Pan_g8803"/>
</dbReference>
<sequence>MTINLTRSRVTPCNRIIISSSNTTTISPKPIQPLNNILHIRRNLVMYLRLSTDLCLFLKASSHVFTLSILENCQFCKTFINCFEHKLKTKACFIWRTLCPLERLFWLVCSMLIDNALLRRSPLH</sequence>
<protein>
    <submittedName>
        <fullName evidence="2">Uncharacterized protein</fullName>
    </submittedName>
</protein>
<dbReference type="Proteomes" id="UP000492821">
    <property type="component" value="Unassembled WGS sequence"/>
</dbReference>
<dbReference type="AlphaFoldDB" id="A0A7E5A1W9"/>